<gene>
    <name evidence="2" type="ORF">PDIGIT_LOCUS5024</name>
</gene>
<keyword evidence="3" id="KW-1185">Reference proteome</keyword>
<comment type="caution">
    <text evidence="2">The sequence shown here is derived from an EMBL/GenBank/DDBJ whole genome shotgun (WGS) entry which is preliminary data.</text>
</comment>
<dbReference type="EMBL" id="CAOQHR010000003">
    <property type="protein sequence ID" value="CAI6331995.1"/>
    <property type="molecule type" value="Genomic_DNA"/>
</dbReference>
<dbReference type="Proteomes" id="UP001152607">
    <property type="component" value="Unassembled WGS sequence"/>
</dbReference>
<organism evidence="2 3">
    <name type="scientific">Periconia digitata</name>
    <dbReference type="NCBI Taxonomy" id="1303443"/>
    <lineage>
        <taxon>Eukaryota</taxon>
        <taxon>Fungi</taxon>
        <taxon>Dikarya</taxon>
        <taxon>Ascomycota</taxon>
        <taxon>Pezizomycotina</taxon>
        <taxon>Dothideomycetes</taxon>
        <taxon>Pleosporomycetidae</taxon>
        <taxon>Pleosporales</taxon>
        <taxon>Massarineae</taxon>
        <taxon>Periconiaceae</taxon>
        <taxon>Periconia</taxon>
    </lineage>
</organism>
<sequence>MHTSTLFIHALNTCIGCLCAAILGLTAHSVALKDKVEDEIPRDATSIGMSLLFWPGVGGIVDALLFALVCILWHSKRGHRSDRAYRNTALFVAAFIFVRPFVALVYTFVNQGQAHSGSSHLTVEAWACDANEQDLCKSLRAARYLQIPVLVLSVLFLGLVIWQFIFTDRKQRAATGITLQTEERDAEDLKS</sequence>
<feature type="transmembrane region" description="Helical" evidence="1">
    <location>
        <begin position="7"/>
        <end position="31"/>
    </location>
</feature>
<keyword evidence="1" id="KW-0812">Transmembrane</keyword>
<name>A0A9W4UBP6_9PLEO</name>
<feature type="transmembrane region" description="Helical" evidence="1">
    <location>
        <begin position="51"/>
        <end position="73"/>
    </location>
</feature>
<feature type="transmembrane region" description="Helical" evidence="1">
    <location>
        <begin position="85"/>
        <end position="109"/>
    </location>
</feature>
<proteinExistence type="predicted"/>
<keyword evidence="1" id="KW-1133">Transmembrane helix</keyword>
<dbReference type="OrthoDB" id="3682310at2759"/>
<accession>A0A9W4UBP6</accession>
<keyword evidence="1" id="KW-0472">Membrane</keyword>
<feature type="transmembrane region" description="Helical" evidence="1">
    <location>
        <begin position="144"/>
        <end position="165"/>
    </location>
</feature>
<dbReference type="AlphaFoldDB" id="A0A9W4UBP6"/>
<evidence type="ECO:0000313" key="2">
    <source>
        <dbReference type="EMBL" id="CAI6331995.1"/>
    </source>
</evidence>
<evidence type="ECO:0000256" key="1">
    <source>
        <dbReference type="SAM" id="Phobius"/>
    </source>
</evidence>
<evidence type="ECO:0000313" key="3">
    <source>
        <dbReference type="Proteomes" id="UP001152607"/>
    </source>
</evidence>
<reference evidence="2" key="1">
    <citation type="submission" date="2023-01" db="EMBL/GenBank/DDBJ databases">
        <authorList>
            <person name="Van Ghelder C."/>
            <person name="Rancurel C."/>
        </authorList>
    </citation>
    <scope>NUCLEOTIDE SEQUENCE</scope>
    <source>
        <strain evidence="2">CNCM I-4278</strain>
    </source>
</reference>
<protein>
    <submittedName>
        <fullName evidence="2">Uncharacterized protein</fullName>
    </submittedName>
</protein>